<organism evidence="5 6">
    <name type="scientific">Pseudorhodoferax soli</name>
    <dbReference type="NCBI Taxonomy" id="545864"/>
    <lineage>
        <taxon>Bacteria</taxon>
        <taxon>Pseudomonadati</taxon>
        <taxon>Pseudomonadota</taxon>
        <taxon>Betaproteobacteria</taxon>
        <taxon>Burkholderiales</taxon>
        <taxon>Comamonadaceae</taxon>
    </lineage>
</organism>
<dbReference type="EMBL" id="QPJK01000005">
    <property type="protein sequence ID" value="RCW70373.1"/>
    <property type="molecule type" value="Genomic_DNA"/>
</dbReference>
<evidence type="ECO:0000259" key="4">
    <source>
        <dbReference type="SMART" id="SM00922"/>
    </source>
</evidence>
<keyword evidence="6" id="KW-1185">Reference proteome</keyword>
<keyword evidence="2" id="KW-0479">Metal-binding</keyword>
<dbReference type="GO" id="GO:0016052">
    <property type="term" value="P:carbohydrate catabolic process"/>
    <property type="evidence" value="ECO:0007669"/>
    <property type="project" value="TreeGrafter"/>
</dbReference>
<sequence length="388" mass="42014">MHHADPSLAFEVQRLDVFVFRAPADPPVQTSFGIMRDRPAVLLRVRDAEGVSGWGEIWCNFPIVGAEHRARMAAYYLRPQIEGRRWDSPQTCFRALSEAFAVLAIQCGEPGTLHQIVAGLDVALWDLLARRAGQPLWRFISDRKEAACAPIPVYASGLNPTSPEKLAATKLAEGYRAFKLKVGFGAARDDANRHAMREVIGPDTPFMVDANQAWTLDEALQAGRAMQDHGLDWLEEPMRADAPLRDWERLAREQPLALAGGENLAGVDAFHAFSASPALSVLQPDLGKWGGITGCLAVGRLALERGKLFCPHWLGGGIGLTASFHLKAAVGGPGYVEVDANPNPLRELLATPQFALRDGAVLLNAAPGLGVEPDLQATRDFVVGAVEI</sequence>
<dbReference type="SMART" id="SM00922">
    <property type="entry name" value="MR_MLE"/>
    <property type="match status" value="1"/>
</dbReference>
<evidence type="ECO:0000256" key="1">
    <source>
        <dbReference type="ARBA" id="ARBA00001946"/>
    </source>
</evidence>
<dbReference type="OrthoDB" id="8609034at2"/>
<name>A0A368XQX3_9BURK</name>
<dbReference type="PROSITE" id="PS00909">
    <property type="entry name" value="MR_MLE_2"/>
    <property type="match status" value="1"/>
</dbReference>
<evidence type="ECO:0000313" key="6">
    <source>
        <dbReference type="Proteomes" id="UP000252884"/>
    </source>
</evidence>
<dbReference type="InterPro" id="IPR029017">
    <property type="entry name" value="Enolase-like_N"/>
</dbReference>
<dbReference type="InterPro" id="IPR029065">
    <property type="entry name" value="Enolase_C-like"/>
</dbReference>
<dbReference type="RefSeq" id="WP_114469315.1">
    <property type="nucleotide sequence ID" value="NZ_QPJK01000005.1"/>
</dbReference>
<dbReference type="SFLD" id="SFLDG00179">
    <property type="entry name" value="mandelate_racemase"/>
    <property type="match status" value="1"/>
</dbReference>
<dbReference type="GO" id="GO:0009063">
    <property type="term" value="P:amino acid catabolic process"/>
    <property type="evidence" value="ECO:0007669"/>
    <property type="project" value="InterPro"/>
</dbReference>
<dbReference type="InterPro" id="IPR036849">
    <property type="entry name" value="Enolase-like_C_sf"/>
</dbReference>
<protein>
    <submittedName>
        <fullName evidence="5">L-alanine-DL-glutamate epimerase-like enolase superfamily enzyme</fullName>
    </submittedName>
</protein>
<dbReference type="Gene3D" id="3.20.20.120">
    <property type="entry name" value="Enolase-like C-terminal domain"/>
    <property type="match status" value="1"/>
</dbReference>
<dbReference type="InterPro" id="IPR013342">
    <property type="entry name" value="Mandelate_racemase_C"/>
</dbReference>
<dbReference type="InterPro" id="IPR018110">
    <property type="entry name" value="Mandel_Rmase/mucon_lact_enz_CS"/>
</dbReference>
<dbReference type="InterPro" id="IPR013341">
    <property type="entry name" value="Mandelate_racemase_N_dom"/>
</dbReference>
<dbReference type="Pfam" id="PF13378">
    <property type="entry name" value="MR_MLE_C"/>
    <property type="match status" value="1"/>
</dbReference>
<evidence type="ECO:0000313" key="5">
    <source>
        <dbReference type="EMBL" id="RCW70373.1"/>
    </source>
</evidence>
<dbReference type="SUPFAM" id="SSF54826">
    <property type="entry name" value="Enolase N-terminal domain-like"/>
    <property type="match status" value="1"/>
</dbReference>
<dbReference type="AlphaFoldDB" id="A0A368XQX3"/>
<dbReference type="Proteomes" id="UP000252884">
    <property type="component" value="Unassembled WGS sequence"/>
</dbReference>
<proteinExistence type="predicted"/>
<dbReference type="InterPro" id="IPR046945">
    <property type="entry name" value="RHMD-like"/>
</dbReference>
<dbReference type="GO" id="GO:0000287">
    <property type="term" value="F:magnesium ion binding"/>
    <property type="evidence" value="ECO:0007669"/>
    <property type="project" value="TreeGrafter"/>
</dbReference>
<dbReference type="CDD" id="cd03316">
    <property type="entry name" value="MR_like"/>
    <property type="match status" value="1"/>
</dbReference>
<feature type="domain" description="Mandelate racemase/muconate lactonizing enzyme C-terminal" evidence="4">
    <location>
        <begin position="163"/>
        <end position="257"/>
    </location>
</feature>
<keyword evidence="3" id="KW-0460">Magnesium</keyword>
<dbReference type="PANTHER" id="PTHR13794">
    <property type="entry name" value="ENOLASE SUPERFAMILY, MANDELATE RACEMASE"/>
    <property type="match status" value="1"/>
</dbReference>
<dbReference type="Pfam" id="PF02746">
    <property type="entry name" value="MR_MLE_N"/>
    <property type="match status" value="1"/>
</dbReference>
<dbReference type="SFLD" id="SFLDS00001">
    <property type="entry name" value="Enolase"/>
    <property type="match status" value="1"/>
</dbReference>
<gene>
    <name evidence="5" type="ORF">DES41_105315</name>
</gene>
<evidence type="ECO:0000256" key="3">
    <source>
        <dbReference type="ARBA" id="ARBA00022842"/>
    </source>
</evidence>
<reference evidence="5 6" key="1">
    <citation type="submission" date="2018-07" db="EMBL/GenBank/DDBJ databases">
        <title>Genomic Encyclopedia of Type Strains, Phase IV (KMG-IV): sequencing the most valuable type-strain genomes for metagenomic binning, comparative biology and taxonomic classification.</title>
        <authorList>
            <person name="Goeker M."/>
        </authorList>
    </citation>
    <scope>NUCLEOTIDE SEQUENCE [LARGE SCALE GENOMIC DNA]</scope>
    <source>
        <strain evidence="5 6">DSM 21634</strain>
    </source>
</reference>
<accession>A0A368XQX3</accession>
<dbReference type="Gene3D" id="3.30.390.10">
    <property type="entry name" value="Enolase-like, N-terminal domain"/>
    <property type="match status" value="1"/>
</dbReference>
<comment type="cofactor">
    <cofactor evidence="1">
        <name>Mg(2+)</name>
        <dbReference type="ChEBI" id="CHEBI:18420"/>
    </cofactor>
</comment>
<comment type="caution">
    <text evidence="5">The sequence shown here is derived from an EMBL/GenBank/DDBJ whole genome shotgun (WGS) entry which is preliminary data.</text>
</comment>
<evidence type="ECO:0000256" key="2">
    <source>
        <dbReference type="ARBA" id="ARBA00022723"/>
    </source>
</evidence>
<dbReference type="PANTHER" id="PTHR13794:SF58">
    <property type="entry name" value="MITOCHONDRIAL ENOLASE SUPERFAMILY MEMBER 1"/>
    <property type="match status" value="1"/>
</dbReference>
<dbReference type="GO" id="GO:0016836">
    <property type="term" value="F:hydro-lyase activity"/>
    <property type="evidence" value="ECO:0007669"/>
    <property type="project" value="TreeGrafter"/>
</dbReference>
<dbReference type="SUPFAM" id="SSF51604">
    <property type="entry name" value="Enolase C-terminal domain-like"/>
    <property type="match status" value="1"/>
</dbReference>